<accession>A0AAI8VQP5</accession>
<protein>
    <submittedName>
        <fullName evidence="1">Uu.00g140200.m01.CDS01</fullName>
    </submittedName>
</protein>
<dbReference type="Proteomes" id="UP001295740">
    <property type="component" value="Unassembled WGS sequence"/>
</dbReference>
<evidence type="ECO:0000313" key="1">
    <source>
        <dbReference type="EMBL" id="CAJ2508994.1"/>
    </source>
</evidence>
<proteinExistence type="predicted"/>
<keyword evidence="2" id="KW-1185">Reference proteome</keyword>
<gene>
    <name evidence="1" type="ORF">KHLLAP_LOCUS9462</name>
</gene>
<comment type="caution">
    <text evidence="1">The sequence shown here is derived from an EMBL/GenBank/DDBJ whole genome shotgun (WGS) entry which is preliminary data.</text>
</comment>
<name>A0AAI8VQP5_9PEZI</name>
<dbReference type="EMBL" id="CAUWAG010000012">
    <property type="protein sequence ID" value="CAJ2508994.1"/>
    <property type="molecule type" value="Genomic_DNA"/>
</dbReference>
<reference evidence="1" key="1">
    <citation type="submission" date="2023-10" db="EMBL/GenBank/DDBJ databases">
        <authorList>
            <person name="Hackl T."/>
        </authorList>
    </citation>
    <scope>NUCLEOTIDE SEQUENCE</scope>
</reference>
<dbReference type="AlphaFoldDB" id="A0AAI8VQP5"/>
<evidence type="ECO:0000313" key="2">
    <source>
        <dbReference type="Proteomes" id="UP001295740"/>
    </source>
</evidence>
<sequence>MFYQHAFMAAILASTIIAWEYMIYDTYHPDTNTCGGLATFIHRGDGPDAPEGVPRDIAYDVIHGKPAGIVVEGMDPYMIGMFTEADLQLVVGENRKPPTRPYRRGVLDFCYPWNPEWTAYFVDFAGDWDEEDSVQGGTSSDSDKRARTCADFPLTHLGQAVEGLLLHSKIAATSHKQIIVKFIYNSSCYHSTGGGQEPRDRHFVF</sequence>
<organism evidence="1 2">
    <name type="scientific">Anthostomella pinea</name>
    <dbReference type="NCBI Taxonomy" id="933095"/>
    <lineage>
        <taxon>Eukaryota</taxon>
        <taxon>Fungi</taxon>
        <taxon>Dikarya</taxon>
        <taxon>Ascomycota</taxon>
        <taxon>Pezizomycotina</taxon>
        <taxon>Sordariomycetes</taxon>
        <taxon>Xylariomycetidae</taxon>
        <taxon>Xylariales</taxon>
        <taxon>Xylariaceae</taxon>
        <taxon>Anthostomella</taxon>
    </lineage>
</organism>